<protein>
    <recommendedName>
        <fullName evidence="4">Ubiquitin-like protease family profile domain-containing protein</fullName>
    </recommendedName>
</protein>
<evidence type="ECO:0000313" key="5">
    <source>
        <dbReference type="EMBL" id="TFK17385.1"/>
    </source>
</evidence>
<evidence type="ECO:0000259" key="4">
    <source>
        <dbReference type="Pfam" id="PF02902"/>
    </source>
</evidence>
<accession>A0A5C3KBC4</accession>
<proteinExistence type="inferred from homology"/>
<dbReference type="Proteomes" id="UP000307440">
    <property type="component" value="Unassembled WGS sequence"/>
</dbReference>
<feature type="domain" description="Ubiquitin-like protease family profile" evidence="4">
    <location>
        <begin position="180"/>
        <end position="265"/>
    </location>
</feature>
<organism evidence="5 6">
    <name type="scientific">Coprinopsis marcescibilis</name>
    <name type="common">Agaric fungus</name>
    <name type="synonym">Psathyrella marcescibilis</name>
    <dbReference type="NCBI Taxonomy" id="230819"/>
    <lineage>
        <taxon>Eukaryota</taxon>
        <taxon>Fungi</taxon>
        <taxon>Dikarya</taxon>
        <taxon>Basidiomycota</taxon>
        <taxon>Agaricomycotina</taxon>
        <taxon>Agaricomycetes</taxon>
        <taxon>Agaricomycetidae</taxon>
        <taxon>Agaricales</taxon>
        <taxon>Agaricineae</taxon>
        <taxon>Psathyrellaceae</taxon>
        <taxon>Coprinopsis</taxon>
    </lineage>
</organism>
<keyword evidence="6" id="KW-1185">Reference proteome</keyword>
<evidence type="ECO:0000313" key="6">
    <source>
        <dbReference type="Proteomes" id="UP000307440"/>
    </source>
</evidence>
<dbReference type="STRING" id="230819.A0A5C3KBC4"/>
<sequence>MVFNNPLTFESDERFIEKEWIRVGKEFQSFQDIPTHVRNAFDMKLKLPEDTQDQLPLPTLSIQDFIQVDLLGMEEGLNMMKISRWFSANKPCTDIACLLKRTVPSTKLISELELNAMQCWLDGNWRKGETCRDWMKPIVSGGAHGRVLESLHQYGRGTKLSGFQGQATLDMLSALLGKAWVTGHIVDLMIEQLTTRNNANNERAAIAPYTFIHQITQEAYLAKDGAKLLLKYEKLVKDNHIDSIYFPIHVNRNHWIAGYVHFRKGDSLAKTGCQKPTKQMEYLKKWIQN</sequence>
<dbReference type="Pfam" id="PF02902">
    <property type="entry name" value="Peptidase_C48"/>
    <property type="match status" value="1"/>
</dbReference>
<keyword evidence="2" id="KW-0645">Protease</keyword>
<dbReference type="GO" id="GO:0008234">
    <property type="term" value="F:cysteine-type peptidase activity"/>
    <property type="evidence" value="ECO:0007669"/>
    <property type="project" value="InterPro"/>
</dbReference>
<evidence type="ECO:0000256" key="1">
    <source>
        <dbReference type="ARBA" id="ARBA00005234"/>
    </source>
</evidence>
<dbReference type="InterPro" id="IPR003653">
    <property type="entry name" value="Peptidase_C48_C"/>
</dbReference>
<reference evidence="5 6" key="1">
    <citation type="journal article" date="2019" name="Nat. Ecol. Evol.">
        <title>Megaphylogeny resolves global patterns of mushroom evolution.</title>
        <authorList>
            <person name="Varga T."/>
            <person name="Krizsan K."/>
            <person name="Foldi C."/>
            <person name="Dima B."/>
            <person name="Sanchez-Garcia M."/>
            <person name="Sanchez-Ramirez S."/>
            <person name="Szollosi G.J."/>
            <person name="Szarkandi J.G."/>
            <person name="Papp V."/>
            <person name="Albert L."/>
            <person name="Andreopoulos W."/>
            <person name="Angelini C."/>
            <person name="Antonin V."/>
            <person name="Barry K.W."/>
            <person name="Bougher N.L."/>
            <person name="Buchanan P."/>
            <person name="Buyck B."/>
            <person name="Bense V."/>
            <person name="Catcheside P."/>
            <person name="Chovatia M."/>
            <person name="Cooper J."/>
            <person name="Damon W."/>
            <person name="Desjardin D."/>
            <person name="Finy P."/>
            <person name="Geml J."/>
            <person name="Haridas S."/>
            <person name="Hughes K."/>
            <person name="Justo A."/>
            <person name="Karasinski D."/>
            <person name="Kautmanova I."/>
            <person name="Kiss B."/>
            <person name="Kocsube S."/>
            <person name="Kotiranta H."/>
            <person name="LaButti K.M."/>
            <person name="Lechner B.E."/>
            <person name="Liimatainen K."/>
            <person name="Lipzen A."/>
            <person name="Lukacs Z."/>
            <person name="Mihaltcheva S."/>
            <person name="Morgado L.N."/>
            <person name="Niskanen T."/>
            <person name="Noordeloos M.E."/>
            <person name="Ohm R.A."/>
            <person name="Ortiz-Santana B."/>
            <person name="Ovrebo C."/>
            <person name="Racz N."/>
            <person name="Riley R."/>
            <person name="Savchenko A."/>
            <person name="Shiryaev A."/>
            <person name="Soop K."/>
            <person name="Spirin V."/>
            <person name="Szebenyi C."/>
            <person name="Tomsovsky M."/>
            <person name="Tulloss R.E."/>
            <person name="Uehling J."/>
            <person name="Grigoriev I.V."/>
            <person name="Vagvolgyi C."/>
            <person name="Papp T."/>
            <person name="Martin F.M."/>
            <person name="Miettinen O."/>
            <person name="Hibbett D.S."/>
            <person name="Nagy L.G."/>
        </authorList>
    </citation>
    <scope>NUCLEOTIDE SEQUENCE [LARGE SCALE GENOMIC DNA]</scope>
    <source>
        <strain evidence="5 6">CBS 121175</strain>
    </source>
</reference>
<gene>
    <name evidence="5" type="ORF">FA15DRAFT_661488</name>
</gene>
<keyword evidence="3" id="KW-0378">Hydrolase</keyword>
<dbReference type="GO" id="GO:0019783">
    <property type="term" value="F:ubiquitin-like protein peptidase activity"/>
    <property type="evidence" value="ECO:0007669"/>
    <property type="project" value="UniProtKB-ARBA"/>
</dbReference>
<evidence type="ECO:0000256" key="2">
    <source>
        <dbReference type="ARBA" id="ARBA00022670"/>
    </source>
</evidence>
<dbReference type="OrthoDB" id="3047025at2759"/>
<dbReference type="InterPro" id="IPR038765">
    <property type="entry name" value="Papain-like_cys_pep_sf"/>
</dbReference>
<dbReference type="AlphaFoldDB" id="A0A5C3KBC4"/>
<dbReference type="SUPFAM" id="SSF54001">
    <property type="entry name" value="Cysteine proteinases"/>
    <property type="match status" value="1"/>
</dbReference>
<dbReference type="GO" id="GO:0006508">
    <property type="term" value="P:proteolysis"/>
    <property type="evidence" value="ECO:0007669"/>
    <property type="project" value="UniProtKB-KW"/>
</dbReference>
<comment type="similarity">
    <text evidence="1">Belongs to the peptidase C48 family.</text>
</comment>
<evidence type="ECO:0000256" key="3">
    <source>
        <dbReference type="ARBA" id="ARBA00022801"/>
    </source>
</evidence>
<dbReference type="EMBL" id="ML210518">
    <property type="protein sequence ID" value="TFK17385.1"/>
    <property type="molecule type" value="Genomic_DNA"/>
</dbReference>
<dbReference type="Gene3D" id="3.40.395.10">
    <property type="entry name" value="Adenoviral Proteinase, Chain A"/>
    <property type="match status" value="1"/>
</dbReference>
<name>A0A5C3KBC4_COPMA</name>